<accession>A0A419W2M5</accession>
<dbReference type="EMBL" id="RAPN01000001">
    <property type="protein sequence ID" value="RKD89732.1"/>
    <property type="molecule type" value="Genomic_DNA"/>
</dbReference>
<dbReference type="InterPro" id="IPR005545">
    <property type="entry name" value="YCII"/>
</dbReference>
<feature type="domain" description="YCII-related" evidence="3">
    <location>
        <begin position="50"/>
        <end position="113"/>
    </location>
</feature>
<dbReference type="RefSeq" id="WP_120271187.1">
    <property type="nucleotide sequence ID" value="NZ_RAPN01000001.1"/>
</dbReference>
<dbReference type="SUPFAM" id="SSF54909">
    <property type="entry name" value="Dimeric alpha+beta barrel"/>
    <property type="match status" value="1"/>
</dbReference>
<dbReference type="Pfam" id="PF03795">
    <property type="entry name" value="YCII"/>
    <property type="match status" value="1"/>
</dbReference>
<sequence length="132" mass="14820">MKKLLFVISAFLISVSAFAQREFSMTEGDTTYVMKRYVFMHLLSGTERSQDSLEAAKIQEQHLAHLNKMADSGKLVVAGPFENGGEYRGLLIFDVETIEEALALEGEDPAVKAKRLKMQAFYWWGAKGTKLP</sequence>
<dbReference type="Proteomes" id="UP000283387">
    <property type="component" value="Unassembled WGS sequence"/>
</dbReference>
<protein>
    <submittedName>
        <fullName evidence="4">YCII-related domain-containing protein</fullName>
    </submittedName>
</protein>
<comment type="caution">
    <text evidence="4">The sequence shown here is derived from an EMBL/GenBank/DDBJ whole genome shotgun (WGS) entry which is preliminary data.</text>
</comment>
<keyword evidence="5" id="KW-1185">Reference proteome</keyword>
<proteinExistence type="inferred from homology"/>
<evidence type="ECO:0000259" key="3">
    <source>
        <dbReference type="Pfam" id="PF03795"/>
    </source>
</evidence>
<organism evidence="4 5">
    <name type="scientific">Mangrovibacterium diazotrophicum</name>
    <dbReference type="NCBI Taxonomy" id="1261403"/>
    <lineage>
        <taxon>Bacteria</taxon>
        <taxon>Pseudomonadati</taxon>
        <taxon>Bacteroidota</taxon>
        <taxon>Bacteroidia</taxon>
        <taxon>Marinilabiliales</taxon>
        <taxon>Prolixibacteraceae</taxon>
        <taxon>Mangrovibacterium</taxon>
    </lineage>
</organism>
<evidence type="ECO:0000313" key="4">
    <source>
        <dbReference type="EMBL" id="RKD89732.1"/>
    </source>
</evidence>
<reference evidence="4 5" key="1">
    <citation type="submission" date="2018-09" db="EMBL/GenBank/DDBJ databases">
        <title>Genomic Encyclopedia of Archaeal and Bacterial Type Strains, Phase II (KMG-II): from individual species to whole genera.</title>
        <authorList>
            <person name="Goeker M."/>
        </authorList>
    </citation>
    <scope>NUCLEOTIDE SEQUENCE [LARGE SCALE GENOMIC DNA]</scope>
    <source>
        <strain evidence="4 5">DSM 27148</strain>
    </source>
</reference>
<dbReference type="OrthoDB" id="8481699at2"/>
<evidence type="ECO:0000256" key="1">
    <source>
        <dbReference type="ARBA" id="ARBA00007689"/>
    </source>
</evidence>
<keyword evidence="2" id="KW-0732">Signal</keyword>
<feature type="signal peptide" evidence="2">
    <location>
        <begin position="1"/>
        <end position="19"/>
    </location>
</feature>
<dbReference type="InterPro" id="IPR011008">
    <property type="entry name" value="Dimeric_a/b-barrel"/>
</dbReference>
<comment type="similarity">
    <text evidence="1">Belongs to the YciI family.</text>
</comment>
<dbReference type="AlphaFoldDB" id="A0A419W2M5"/>
<feature type="chain" id="PRO_5019079456" evidence="2">
    <location>
        <begin position="20"/>
        <end position="132"/>
    </location>
</feature>
<evidence type="ECO:0000256" key="2">
    <source>
        <dbReference type="SAM" id="SignalP"/>
    </source>
</evidence>
<gene>
    <name evidence="4" type="ORF">BC643_0064</name>
</gene>
<evidence type="ECO:0000313" key="5">
    <source>
        <dbReference type="Proteomes" id="UP000283387"/>
    </source>
</evidence>
<name>A0A419W2M5_9BACT</name>
<dbReference type="Gene3D" id="3.30.70.1060">
    <property type="entry name" value="Dimeric alpha+beta barrel"/>
    <property type="match status" value="1"/>
</dbReference>